<comment type="caution">
    <text evidence="2">The sequence shown here is derived from an EMBL/GenBank/DDBJ whole genome shotgun (WGS) entry which is preliminary data.</text>
</comment>
<dbReference type="Proteomes" id="UP001501102">
    <property type="component" value="Unassembled WGS sequence"/>
</dbReference>
<sequence length="103" mass="10427">MPDEPSPPESGGPARNRLTGALAVTALLAALVALWQTQSAPLVGPDDTPAPPAPGPPLTTPPPVRHPLPGPHGIRDRHHRPAAAGDTRGIVTPGVTHGVRPGP</sequence>
<feature type="region of interest" description="Disordered" evidence="1">
    <location>
        <begin position="41"/>
        <end position="103"/>
    </location>
</feature>
<dbReference type="EMBL" id="BAAAXZ010000018">
    <property type="protein sequence ID" value="GAA2911662.1"/>
    <property type="molecule type" value="Genomic_DNA"/>
</dbReference>
<evidence type="ECO:0000313" key="2">
    <source>
        <dbReference type="EMBL" id="GAA2911662.1"/>
    </source>
</evidence>
<proteinExistence type="predicted"/>
<evidence type="ECO:0008006" key="4">
    <source>
        <dbReference type="Google" id="ProtNLM"/>
    </source>
</evidence>
<gene>
    <name evidence="2" type="ORF">GCM10020221_04260</name>
</gene>
<organism evidence="2 3">
    <name type="scientific">Streptomyces thioluteus</name>
    <dbReference type="NCBI Taxonomy" id="66431"/>
    <lineage>
        <taxon>Bacteria</taxon>
        <taxon>Bacillati</taxon>
        <taxon>Actinomycetota</taxon>
        <taxon>Actinomycetes</taxon>
        <taxon>Kitasatosporales</taxon>
        <taxon>Streptomycetaceae</taxon>
        <taxon>Streptomyces</taxon>
    </lineage>
</organism>
<name>A0ABN3WD11_STRTU</name>
<keyword evidence="3" id="KW-1185">Reference proteome</keyword>
<protein>
    <recommendedName>
        <fullName evidence="4">Class F sortase</fullName>
    </recommendedName>
</protein>
<reference evidence="2 3" key="1">
    <citation type="journal article" date="2019" name="Int. J. Syst. Evol. Microbiol.">
        <title>The Global Catalogue of Microorganisms (GCM) 10K type strain sequencing project: providing services to taxonomists for standard genome sequencing and annotation.</title>
        <authorList>
            <consortium name="The Broad Institute Genomics Platform"/>
            <consortium name="The Broad Institute Genome Sequencing Center for Infectious Disease"/>
            <person name="Wu L."/>
            <person name="Ma J."/>
        </authorList>
    </citation>
    <scope>NUCLEOTIDE SEQUENCE [LARGE SCALE GENOMIC DNA]</scope>
    <source>
        <strain evidence="2 3">JCM 4087</strain>
    </source>
</reference>
<evidence type="ECO:0000256" key="1">
    <source>
        <dbReference type="SAM" id="MobiDB-lite"/>
    </source>
</evidence>
<feature type="compositionally biased region" description="Pro residues" evidence="1">
    <location>
        <begin position="48"/>
        <end position="70"/>
    </location>
</feature>
<evidence type="ECO:0000313" key="3">
    <source>
        <dbReference type="Proteomes" id="UP001501102"/>
    </source>
</evidence>
<accession>A0ABN3WD11</accession>
<dbReference type="RefSeq" id="WP_344960596.1">
    <property type="nucleotide sequence ID" value="NZ_BAAAXZ010000018.1"/>
</dbReference>